<feature type="domain" description="F-box" evidence="3">
    <location>
        <begin position="254"/>
        <end position="285"/>
    </location>
</feature>
<feature type="region of interest" description="Disordered" evidence="1">
    <location>
        <begin position="321"/>
        <end position="342"/>
    </location>
</feature>
<dbReference type="InterPro" id="IPR036047">
    <property type="entry name" value="F-box-like_dom_sf"/>
</dbReference>
<sequence length="474" mass="54000">MITVGYYIQPIKSIERLRAHNGRMNTDEALIHQSTIFSMPVPRQAWASGRNVLRHWIVHPEGENAIWNGVEDQSFQRSVLSKELVALSRRPDFDLFSNFLAKTIARKLFRRMYKVYQITTGKNAQELVVDVDGKYFELIAKISRVMLATIFSSIAVMILYLIPSWITRLGLIILFSFVFATVAACFTTARPIDIFAVTAACASVQVVFVGSTRSKNPVDLRILFIHLSTSESLMQLLINMDITPAVQPVFLIQELFEEIFQYLDLKDLYRLLGVCHLFNHHISTSTPLRRLMFITPSSTGTIVPLRITNYISPRIPRRPETIWSTNPSKTSNTTLNSTSMEIPRPTLNPEISYLCINKFLHTQRLKRTAPPFSTNWNQNQYNTHHSLLPPAHADFALRLVPRSIQSMEKHDSRRRMLVTQPPVADVVVGRSDALWGLYEAHNEKGVTVGDVLDAEARVSGTNDRVYGARFEGWR</sequence>
<proteinExistence type="predicted"/>
<evidence type="ECO:0000259" key="4">
    <source>
        <dbReference type="Pfam" id="PF20237"/>
    </source>
</evidence>
<organism evidence="5 6">
    <name type="scientific">Microthyrium microscopicum</name>
    <dbReference type="NCBI Taxonomy" id="703497"/>
    <lineage>
        <taxon>Eukaryota</taxon>
        <taxon>Fungi</taxon>
        <taxon>Dikarya</taxon>
        <taxon>Ascomycota</taxon>
        <taxon>Pezizomycotina</taxon>
        <taxon>Dothideomycetes</taxon>
        <taxon>Dothideomycetes incertae sedis</taxon>
        <taxon>Microthyriales</taxon>
        <taxon>Microthyriaceae</taxon>
        <taxon>Microthyrium</taxon>
    </lineage>
</organism>
<evidence type="ECO:0000313" key="6">
    <source>
        <dbReference type="Proteomes" id="UP000799302"/>
    </source>
</evidence>
<feature type="compositionally biased region" description="Low complexity" evidence="1">
    <location>
        <begin position="324"/>
        <end position="339"/>
    </location>
</feature>
<dbReference type="PANTHER" id="PTHR34502">
    <property type="entry name" value="DUF6594 DOMAIN-CONTAINING PROTEIN-RELATED"/>
    <property type="match status" value="1"/>
</dbReference>
<gene>
    <name evidence="5" type="ORF">BT63DRAFT_440136</name>
</gene>
<evidence type="ECO:0000259" key="3">
    <source>
        <dbReference type="Pfam" id="PF00646"/>
    </source>
</evidence>
<evidence type="ECO:0000313" key="5">
    <source>
        <dbReference type="EMBL" id="KAF2669490.1"/>
    </source>
</evidence>
<dbReference type="AlphaFoldDB" id="A0A6A6UC76"/>
<feature type="domain" description="DUF6594" evidence="4">
    <location>
        <begin position="28"/>
        <end position="206"/>
    </location>
</feature>
<keyword evidence="6" id="KW-1185">Reference proteome</keyword>
<evidence type="ECO:0000256" key="2">
    <source>
        <dbReference type="SAM" id="Phobius"/>
    </source>
</evidence>
<dbReference type="PANTHER" id="PTHR34502:SF5">
    <property type="entry name" value="DUF6594 DOMAIN-CONTAINING PROTEIN"/>
    <property type="match status" value="1"/>
</dbReference>
<name>A0A6A6UC76_9PEZI</name>
<evidence type="ECO:0008006" key="7">
    <source>
        <dbReference type="Google" id="ProtNLM"/>
    </source>
</evidence>
<keyword evidence="2" id="KW-0472">Membrane</keyword>
<accession>A0A6A6UC76</accession>
<dbReference type="InterPro" id="IPR046529">
    <property type="entry name" value="DUF6594"/>
</dbReference>
<dbReference type="Pfam" id="PF20237">
    <property type="entry name" value="DUF6594"/>
    <property type="match status" value="1"/>
</dbReference>
<feature type="transmembrane region" description="Helical" evidence="2">
    <location>
        <begin position="169"/>
        <end position="187"/>
    </location>
</feature>
<dbReference type="InterPro" id="IPR001810">
    <property type="entry name" value="F-box_dom"/>
</dbReference>
<dbReference type="SUPFAM" id="SSF81383">
    <property type="entry name" value="F-box domain"/>
    <property type="match status" value="1"/>
</dbReference>
<keyword evidence="2" id="KW-0812">Transmembrane</keyword>
<protein>
    <recommendedName>
        <fullName evidence="7">F-box domain-containing protein</fullName>
    </recommendedName>
</protein>
<reference evidence="5" key="1">
    <citation type="journal article" date="2020" name="Stud. Mycol.">
        <title>101 Dothideomycetes genomes: a test case for predicting lifestyles and emergence of pathogens.</title>
        <authorList>
            <person name="Haridas S."/>
            <person name="Albert R."/>
            <person name="Binder M."/>
            <person name="Bloem J."/>
            <person name="Labutti K."/>
            <person name="Salamov A."/>
            <person name="Andreopoulos B."/>
            <person name="Baker S."/>
            <person name="Barry K."/>
            <person name="Bills G."/>
            <person name="Bluhm B."/>
            <person name="Cannon C."/>
            <person name="Castanera R."/>
            <person name="Culley D."/>
            <person name="Daum C."/>
            <person name="Ezra D."/>
            <person name="Gonzalez J."/>
            <person name="Henrissat B."/>
            <person name="Kuo A."/>
            <person name="Liang C."/>
            <person name="Lipzen A."/>
            <person name="Lutzoni F."/>
            <person name="Magnuson J."/>
            <person name="Mondo S."/>
            <person name="Nolan M."/>
            <person name="Ohm R."/>
            <person name="Pangilinan J."/>
            <person name="Park H.-J."/>
            <person name="Ramirez L."/>
            <person name="Alfaro M."/>
            <person name="Sun H."/>
            <person name="Tritt A."/>
            <person name="Yoshinaga Y."/>
            <person name="Zwiers L.-H."/>
            <person name="Turgeon B."/>
            <person name="Goodwin S."/>
            <person name="Spatafora J."/>
            <person name="Crous P."/>
            <person name="Grigoriev I."/>
        </authorList>
    </citation>
    <scope>NUCLEOTIDE SEQUENCE</scope>
    <source>
        <strain evidence="5">CBS 115976</strain>
    </source>
</reference>
<dbReference type="CDD" id="cd09917">
    <property type="entry name" value="F-box_SF"/>
    <property type="match status" value="1"/>
</dbReference>
<dbReference type="OrthoDB" id="5342093at2759"/>
<evidence type="ECO:0000256" key="1">
    <source>
        <dbReference type="SAM" id="MobiDB-lite"/>
    </source>
</evidence>
<dbReference type="EMBL" id="MU004235">
    <property type="protein sequence ID" value="KAF2669490.1"/>
    <property type="molecule type" value="Genomic_DNA"/>
</dbReference>
<feature type="transmembrane region" description="Helical" evidence="2">
    <location>
        <begin position="145"/>
        <end position="163"/>
    </location>
</feature>
<dbReference type="Pfam" id="PF00646">
    <property type="entry name" value="F-box"/>
    <property type="match status" value="1"/>
</dbReference>
<keyword evidence="2" id="KW-1133">Transmembrane helix</keyword>
<dbReference type="Proteomes" id="UP000799302">
    <property type="component" value="Unassembled WGS sequence"/>
</dbReference>